<keyword evidence="2" id="KW-1185">Reference proteome</keyword>
<name>A0A397TLH8_9GLOM</name>
<dbReference type="Proteomes" id="UP000265703">
    <property type="component" value="Unassembled WGS sequence"/>
</dbReference>
<reference evidence="1 2" key="1">
    <citation type="submission" date="2018-06" db="EMBL/GenBank/DDBJ databases">
        <title>Comparative genomics reveals the genomic features of Rhizophagus irregularis, R. cerebriforme, R. diaphanum and Gigaspora rosea, and their symbiotic lifestyle signature.</title>
        <authorList>
            <person name="Morin E."/>
            <person name="San Clemente H."/>
            <person name="Chen E.C.H."/>
            <person name="De La Providencia I."/>
            <person name="Hainaut M."/>
            <person name="Kuo A."/>
            <person name="Kohler A."/>
            <person name="Murat C."/>
            <person name="Tang N."/>
            <person name="Roy S."/>
            <person name="Loubradou J."/>
            <person name="Henrissat B."/>
            <person name="Grigoriev I.V."/>
            <person name="Corradi N."/>
            <person name="Roux C."/>
            <person name="Martin F.M."/>
        </authorList>
    </citation>
    <scope>NUCLEOTIDE SEQUENCE [LARGE SCALE GENOMIC DNA]</scope>
    <source>
        <strain evidence="1 2">DAOM 227022</strain>
    </source>
</reference>
<gene>
    <name evidence="1" type="ORF">C1645_812956</name>
</gene>
<sequence length="117" mass="13559">MSYVYHIVSVNKILDQYPNLYRECSSENFNYYGITDETSCGILKETICPLCKLSHDDEEIKEKPQASDFKPITFKAKPDSDSPYPICDGKHENYGLHDKWYRNGTEYCLISLNFQVG</sequence>
<dbReference type="AlphaFoldDB" id="A0A397TLH8"/>
<evidence type="ECO:0000313" key="2">
    <source>
        <dbReference type="Proteomes" id="UP000265703"/>
    </source>
</evidence>
<protein>
    <submittedName>
        <fullName evidence="1">Uncharacterized protein</fullName>
    </submittedName>
</protein>
<comment type="caution">
    <text evidence="1">The sequence shown here is derived from an EMBL/GenBank/DDBJ whole genome shotgun (WGS) entry which is preliminary data.</text>
</comment>
<evidence type="ECO:0000313" key="1">
    <source>
        <dbReference type="EMBL" id="RIA98239.1"/>
    </source>
</evidence>
<dbReference type="OrthoDB" id="2425383at2759"/>
<accession>A0A397TLH8</accession>
<proteinExistence type="predicted"/>
<organism evidence="1 2">
    <name type="scientific">Glomus cerebriforme</name>
    <dbReference type="NCBI Taxonomy" id="658196"/>
    <lineage>
        <taxon>Eukaryota</taxon>
        <taxon>Fungi</taxon>
        <taxon>Fungi incertae sedis</taxon>
        <taxon>Mucoromycota</taxon>
        <taxon>Glomeromycotina</taxon>
        <taxon>Glomeromycetes</taxon>
        <taxon>Glomerales</taxon>
        <taxon>Glomeraceae</taxon>
        <taxon>Glomus</taxon>
    </lineage>
</organism>
<dbReference type="EMBL" id="QKYT01000018">
    <property type="protein sequence ID" value="RIA98239.1"/>
    <property type="molecule type" value="Genomic_DNA"/>
</dbReference>